<keyword evidence="8" id="KW-1185">Reference proteome</keyword>
<dbReference type="PANTHER" id="PTHR11062:SF210">
    <property type="entry name" value="EXOSTOSIN FAMILY PROTEIN"/>
    <property type="match status" value="1"/>
</dbReference>
<evidence type="ECO:0000256" key="3">
    <source>
        <dbReference type="ARBA" id="ARBA00022676"/>
    </source>
</evidence>
<evidence type="ECO:0000313" key="7">
    <source>
        <dbReference type="EMBL" id="PKI33973.1"/>
    </source>
</evidence>
<evidence type="ECO:0000256" key="4">
    <source>
        <dbReference type="ARBA" id="ARBA00022968"/>
    </source>
</evidence>
<sequence length="278" mass="31716">MGGQGGNLVPEMGGDIALLLTLVRNESLLSDGSAAIDSPVVTSPSNISFVEDPKLNEMGSVGSSNASESAITASKNELLVISSPGKKKMRCDMPPKSVTTIEQMERIYVRNRASSRSMRPRWSSVRDKELLAARKEIENAPIAVGDQELYASLYRNISMFKRSYELMERILRVYVYKEGQKPVFHQAILKGLYASEGWFMKLMEGNKQFVVKDPRRAHLFYMPFSSRMLEYKVYVRNSHNRTNLREYLKQYTDMISRKYPFFNRTGGSDHFLVACHDW</sequence>
<proteinExistence type="inferred from homology"/>
<dbReference type="STRING" id="22663.A0A2I0HQV6"/>
<gene>
    <name evidence="7" type="ORF">CRG98_045637</name>
</gene>
<keyword evidence="5" id="KW-0333">Golgi apparatus</keyword>
<evidence type="ECO:0000313" key="8">
    <source>
        <dbReference type="Proteomes" id="UP000233551"/>
    </source>
</evidence>
<reference evidence="7 8" key="1">
    <citation type="submission" date="2017-11" db="EMBL/GenBank/DDBJ databases">
        <title>De-novo sequencing of pomegranate (Punica granatum L.) genome.</title>
        <authorList>
            <person name="Akparov Z."/>
            <person name="Amiraslanov A."/>
            <person name="Hajiyeva S."/>
            <person name="Abbasov M."/>
            <person name="Kaur K."/>
            <person name="Hamwieh A."/>
            <person name="Solovyev V."/>
            <person name="Salamov A."/>
            <person name="Braich B."/>
            <person name="Kosarev P."/>
            <person name="Mahmoud A."/>
            <person name="Hajiyev E."/>
            <person name="Babayeva S."/>
            <person name="Izzatullayeva V."/>
            <person name="Mammadov A."/>
            <person name="Mammadov A."/>
            <person name="Sharifova S."/>
            <person name="Ojaghi J."/>
            <person name="Eynullazada K."/>
            <person name="Bayramov B."/>
            <person name="Abdulazimova A."/>
            <person name="Shahmuradov I."/>
        </authorList>
    </citation>
    <scope>NUCLEOTIDE SEQUENCE [LARGE SCALE GENOMIC DNA]</scope>
    <source>
        <strain evidence="8">cv. AG2017</strain>
        <tissue evidence="7">Leaf</tissue>
    </source>
</reference>
<keyword evidence="3" id="KW-0328">Glycosyltransferase</keyword>
<protein>
    <recommendedName>
        <fullName evidence="6">Exostosin GT47 domain-containing protein</fullName>
    </recommendedName>
</protein>
<dbReference type="PANTHER" id="PTHR11062">
    <property type="entry name" value="EXOSTOSIN HEPARAN SULFATE GLYCOSYLTRANSFERASE -RELATED"/>
    <property type="match status" value="1"/>
</dbReference>
<dbReference type="AlphaFoldDB" id="A0A2I0HQV6"/>
<dbReference type="EMBL" id="PGOL01006186">
    <property type="protein sequence ID" value="PKI33973.1"/>
    <property type="molecule type" value="Genomic_DNA"/>
</dbReference>
<organism evidence="7 8">
    <name type="scientific">Punica granatum</name>
    <name type="common">Pomegranate</name>
    <dbReference type="NCBI Taxonomy" id="22663"/>
    <lineage>
        <taxon>Eukaryota</taxon>
        <taxon>Viridiplantae</taxon>
        <taxon>Streptophyta</taxon>
        <taxon>Embryophyta</taxon>
        <taxon>Tracheophyta</taxon>
        <taxon>Spermatophyta</taxon>
        <taxon>Magnoliopsida</taxon>
        <taxon>eudicotyledons</taxon>
        <taxon>Gunneridae</taxon>
        <taxon>Pentapetalae</taxon>
        <taxon>rosids</taxon>
        <taxon>malvids</taxon>
        <taxon>Myrtales</taxon>
        <taxon>Lythraceae</taxon>
        <taxon>Punica</taxon>
    </lineage>
</organism>
<dbReference type="Proteomes" id="UP000233551">
    <property type="component" value="Unassembled WGS sequence"/>
</dbReference>
<dbReference type="GO" id="GO:0000139">
    <property type="term" value="C:Golgi membrane"/>
    <property type="evidence" value="ECO:0007669"/>
    <property type="project" value="UniProtKB-SubCell"/>
</dbReference>
<comment type="caution">
    <text evidence="7">The sequence shown here is derived from an EMBL/GenBank/DDBJ whole genome shotgun (WGS) entry which is preliminary data.</text>
</comment>
<comment type="similarity">
    <text evidence="2">Belongs to the glycosyltransferase 47 family.</text>
</comment>
<feature type="non-terminal residue" evidence="7">
    <location>
        <position position="278"/>
    </location>
</feature>
<accession>A0A2I0HQV6</accession>
<evidence type="ECO:0000256" key="2">
    <source>
        <dbReference type="ARBA" id="ARBA00010271"/>
    </source>
</evidence>
<dbReference type="InterPro" id="IPR040911">
    <property type="entry name" value="Exostosin_GT47"/>
</dbReference>
<dbReference type="GO" id="GO:0016757">
    <property type="term" value="F:glycosyltransferase activity"/>
    <property type="evidence" value="ECO:0007669"/>
    <property type="project" value="UniProtKB-KW"/>
</dbReference>
<evidence type="ECO:0000256" key="5">
    <source>
        <dbReference type="ARBA" id="ARBA00023034"/>
    </source>
</evidence>
<dbReference type="Pfam" id="PF03016">
    <property type="entry name" value="Exostosin_GT47"/>
    <property type="match status" value="1"/>
</dbReference>
<dbReference type="InterPro" id="IPR004263">
    <property type="entry name" value="Exostosin"/>
</dbReference>
<keyword evidence="4" id="KW-0735">Signal-anchor</keyword>
<keyword evidence="3" id="KW-0808">Transferase</keyword>
<feature type="domain" description="Exostosin GT47" evidence="6">
    <location>
        <begin position="169"/>
        <end position="277"/>
    </location>
</feature>
<name>A0A2I0HQV6_PUNGR</name>
<evidence type="ECO:0000259" key="6">
    <source>
        <dbReference type="Pfam" id="PF03016"/>
    </source>
</evidence>
<keyword evidence="4" id="KW-0812">Transmembrane</keyword>
<evidence type="ECO:0000256" key="1">
    <source>
        <dbReference type="ARBA" id="ARBA00004323"/>
    </source>
</evidence>
<comment type="subcellular location">
    <subcellularLocation>
        <location evidence="1">Golgi apparatus membrane</location>
        <topology evidence="1">Single-pass type II membrane protein</topology>
    </subcellularLocation>
</comment>